<feature type="disulfide bond" evidence="12">
    <location>
        <begin position="348"/>
        <end position="357"/>
    </location>
</feature>
<dbReference type="Gene3D" id="2.10.25.10">
    <property type="entry name" value="Laminin"/>
    <property type="match status" value="8"/>
</dbReference>
<dbReference type="SUPFAM" id="SSF57196">
    <property type="entry name" value="EGF/Laminin"/>
    <property type="match status" value="7"/>
</dbReference>
<evidence type="ECO:0000256" key="11">
    <source>
        <dbReference type="ARBA" id="ARBA00023180"/>
    </source>
</evidence>
<dbReference type="GO" id="GO:0035282">
    <property type="term" value="P:segmentation"/>
    <property type="evidence" value="ECO:0007669"/>
    <property type="project" value="UniProtKB-ARBA"/>
</dbReference>
<dbReference type="GO" id="GO:0048863">
    <property type="term" value="P:stem cell differentiation"/>
    <property type="evidence" value="ECO:0007669"/>
    <property type="project" value="UniProtKB-ARBA"/>
</dbReference>
<evidence type="ECO:0000256" key="10">
    <source>
        <dbReference type="ARBA" id="ARBA00023157"/>
    </source>
</evidence>
<dbReference type="Pfam" id="PF21700">
    <property type="entry name" value="EGF_DL_JAG"/>
    <property type="match status" value="1"/>
</dbReference>
<evidence type="ECO:0000256" key="4">
    <source>
        <dbReference type="ARBA" id="ARBA00022692"/>
    </source>
</evidence>
<dbReference type="Pfam" id="PF01414">
    <property type="entry name" value="DSL"/>
    <property type="match status" value="1"/>
</dbReference>
<evidence type="ECO:0000256" key="7">
    <source>
        <dbReference type="ARBA" id="ARBA00022902"/>
    </source>
</evidence>
<dbReference type="GO" id="GO:0005737">
    <property type="term" value="C:cytoplasm"/>
    <property type="evidence" value="ECO:0007669"/>
    <property type="project" value="UniProtKB-ARBA"/>
</dbReference>
<dbReference type="InterPro" id="IPR000152">
    <property type="entry name" value="EGF-type_Asp/Asn_hydroxyl_site"/>
</dbReference>
<dbReference type="Pfam" id="PF12661">
    <property type="entry name" value="hEGF"/>
    <property type="match status" value="2"/>
</dbReference>
<evidence type="ECO:0000256" key="2">
    <source>
        <dbReference type="ARBA" id="ARBA00022473"/>
    </source>
</evidence>
<dbReference type="InterPro" id="IPR013032">
    <property type="entry name" value="EGF-like_CS"/>
</dbReference>
<keyword evidence="9 14" id="KW-0472">Membrane</keyword>
<accession>K1PHF3</accession>
<dbReference type="GO" id="GO:0005886">
    <property type="term" value="C:plasma membrane"/>
    <property type="evidence" value="ECO:0007669"/>
    <property type="project" value="UniProtKB-ARBA"/>
</dbReference>
<keyword evidence="5 14" id="KW-0732">Signal</keyword>
<dbReference type="FunFam" id="2.10.25.10:FF:000064">
    <property type="entry name" value="Delta-like protein"/>
    <property type="match status" value="1"/>
</dbReference>
<dbReference type="PROSITE" id="PS00022">
    <property type="entry name" value="EGF_1"/>
    <property type="match status" value="8"/>
</dbReference>
<name>K1PHF3_MAGGI</name>
<keyword evidence="11" id="KW-0325">Glycoprotein</keyword>
<evidence type="ECO:0000256" key="13">
    <source>
        <dbReference type="PROSITE-ProRule" id="PRU00377"/>
    </source>
</evidence>
<feature type="disulfide bond" evidence="13">
    <location>
        <begin position="174"/>
        <end position="183"/>
    </location>
</feature>
<dbReference type="Gene3D" id="2.60.40.3510">
    <property type="match status" value="1"/>
</dbReference>
<evidence type="ECO:0000256" key="12">
    <source>
        <dbReference type="PROSITE-ProRule" id="PRU00076"/>
    </source>
</evidence>
<keyword evidence="3 12" id="KW-0245">EGF-like domain</keyword>
<dbReference type="SMART" id="SM00179">
    <property type="entry name" value="EGF_CA"/>
    <property type="match status" value="6"/>
</dbReference>
<keyword evidence="8 14" id="KW-1133">Transmembrane helix</keyword>
<comment type="caution">
    <text evidence="12">Lacks conserved residue(s) required for the propagation of feature annotation.</text>
</comment>
<feature type="disulfide bond" evidence="12">
    <location>
        <begin position="311"/>
        <end position="320"/>
    </location>
</feature>
<dbReference type="AlphaFoldDB" id="K1PHF3"/>
<feature type="disulfide bond" evidence="12">
    <location>
        <begin position="424"/>
        <end position="433"/>
    </location>
</feature>
<dbReference type="PANTHER" id="PTHR24033:SF231">
    <property type="entry name" value="MULTIPLE EPIDERMAL GROWTH FACTOR-LIKE DOMAINS PROTEIN 8"/>
    <property type="match status" value="1"/>
</dbReference>
<dbReference type="SMART" id="SM00051">
    <property type="entry name" value="DSL"/>
    <property type="match status" value="1"/>
</dbReference>
<keyword evidence="6 14" id="KW-0677">Repeat</keyword>
<dbReference type="PRINTS" id="PR00010">
    <property type="entry name" value="EGFBLOOD"/>
</dbReference>
<dbReference type="PROSITE" id="PS01187">
    <property type="entry name" value="EGF_CA"/>
    <property type="match status" value="1"/>
</dbReference>
<feature type="disulfide bond" evidence="12">
    <location>
        <begin position="539"/>
        <end position="548"/>
    </location>
</feature>
<dbReference type="PANTHER" id="PTHR24033">
    <property type="entry name" value="EGF-LIKE DOMAIN-CONTAINING PROTEIN"/>
    <property type="match status" value="1"/>
</dbReference>
<dbReference type="Pfam" id="PF07657">
    <property type="entry name" value="MNNL"/>
    <property type="match status" value="1"/>
</dbReference>
<sequence>MGGLYVGLTLMLTFNMVVGTGRFEVSILAYFNESGRMAGESCCSGSRDNDTCLSLCPTFLTVCLQHHSAFIPEFPACTYGHAVTPVFNRSLTDDVKPTKNMFFIKIPFQFSWPESFSLVIDAWQEPQLNQSAKDLSNRILRDVVRDKLTPPSLWVKRRTKTAQLELIYEYRVVCDEFYYSNTCEQICRHRNDNFGHYVCDETGSKVCLPGWQGEFCQEAVCTEKCNSSRGYCDKPFECRCLLGWTGESCDKCIPNPGCVHGFCYEPWQCICQSGWGGRYCNIDQHYCTNHQPCRNGGTCINDANKNFTCACSVGYTGQRCENVVCYKSICQNGGKCQGTSENNASCVCPNGFYGQHCEYKKHYCKDTNCANAGTCVEEANGARCLCVEGFEGNYCESEIDECRSNPCKNGGTCLDGVNDFICRCRENYIGKTCGIIMDPCHGITCLNGGRCDITVSFRGECACPSGFTGKRCESSMRVCESMPCGNGGSCVANKNKYSCVCLKGYYGDRCEYSSFICTPNSCQNGGICKQHKNRTSCICPSEFVGGRCESSVIQLEENFSGAFSPNSCVSFHPHSLFTLFLIFLNLLIPT</sequence>
<keyword evidence="2 14" id="KW-0217">Developmental protein</keyword>
<dbReference type="PROSITE" id="PS51051">
    <property type="entry name" value="DSL"/>
    <property type="match status" value="1"/>
</dbReference>
<dbReference type="GO" id="GO:0030182">
    <property type="term" value="P:neuron differentiation"/>
    <property type="evidence" value="ECO:0007669"/>
    <property type="project" value="UniProtKB-ARBA"/>
</dbReference>
<dbReference type="EMBL" id="JH817423">
    <property type="protein sequence ID" value="EKC18324.1"/>
    <property type="molecule type" value="Genomic_DNA"/>
</dbReference>
<feature type="disulfide bond" evidence="12">
    <location>
        <begin position="386"/>
        <end position="395"/>
    </location>
</feature>
<dbReference type="FunFam" id="2.10.25.10:FF:000434">
    <property type="entry name" value="Predicted protein"/>
    <property type="match status" value="1"/>
</dbReference>
<dbReference type="GO" id="GO:0060429">
    <property type="term" value="P:epithelium development"/>
    <property type="evidence" value="ECO:0007669"/>
    <property type="project" value="UniProtKB-ARBA"/>
</dbReference>
<dbReference type="SMART" id="SM00181">
    <property type="entry name" value="EGF"/>
    <property type="match status" value="10"/>
</dbReference>
<dbReference type="PROSITE" id="PS01186">
    <property type="entry name" value="EGF_2"/>
    <property type="match status" value="6"/>
</dbReference>
<feature type="disulfide bond" evidence="12">
    <location>
        <begin position="463"/>
        <end position="472"/>
    </location>
</feature>
<evidence type="ECO:0000256" key="5">
    <source>
        <dbReference type="ARBA" id="ARBA00022729"/>
    </source>
</evidence>
<feature type="disulfide bond" evidence="12">
    <location>
        <begin position="501"/>
        <end position="510"/>
    </location>
</feature>
<comment type="function">
    <text evidence="14">Putative Notch ligand involved in the mediation of Notch signaling.</text>
</comment>
<dbReference type="InterPro" id="IPR018097">
    <property type="entry name" value="EGF_Ca-bd_CS"/>
</dbReference>
<keyword evidence="4 14" id="KW-0812">Transmembrane</keyword>
<dbReference type="GO" id="GO:0048468">
    <property type="term" value="P:cell development"/>
    <property type="evidence" value="ECO:0007669"/>
    <property type="project" value="UniProtKB-ARBA"/>
</dbReference>
<evidence type="ECO:0000256" key="9">
    <source>
        <dbReference type="ARBA" id="ARBA00023136"/>
    </source>
</evidence>
<dbReference type="InterPro" id="IPR011651">
    <property type="entry name" value="Notch_ligand_N"/>
</dbReference>
<dbReference type="PROSITE" id="PS50026">
    <property type="entry name" value="EGF_3"/>
    <property type="match status" value="7"/>
</dbReference>
<dbReference type="Pfam" id="PF00008">
    <property type="entry name" value="EGF"/>
    <property type="match status" value="4"/>
</dbReference>
<dbReference type="InterPro" id="IPR000742">
    <property type="entry name" value="EGF"/>
</dbReference>
<keyword evidence="7" id="KW-0524">Neurogenesis</keyword>
<evidence type="ECO:0000256" key="8">
    <source>
        <dbReference type="ARBA" id="ARBA00022989"/>
    </source>
</evidence>
<organism evidence="15">
    <name type="scientific">Magallana gigas</name>
    <name type="common">Pacific oyster</name>
    <name type="synonym">Crassostrea gigas</name>
    <dbReference type="NCBI Taxonomy" id="29159"/>
    <lineage>
        <taxon>Eukaryota</taxon>
        <taxon>Metazoa</taxon>
        <taxon>Spiralia</taxon>
        <taxon>Lophotrochozoa</taxon>
        <taxon>Mollusca</taxon>
        <taxon>Bivalvia</taxon>
        <taxon>Autobranchia</taxon>
        <taxon>Pteriomorphia</taxon>
        <taxon>Ostreida</taxon>
        <taxon>Ostreoidea</taxon>
        <taxon>Ostreidae</taxon>
        <taxon>Magallana</taxon>
    </lineage>
</organism>
<dbReference type="InterPro" id="IPR001881">
    <property type="entry name" value="EGF-like_Ca-bd_dom"/>
</dbReference>
<dbReference type="GO" id="GO:0009952">
    <property type="term" value="P:anterior/posterior pattern specification"/>
    <property type="evidence" value="ECO:0007669"/>
    <property type="project" value="UniProtKB-ARBA"/>
</dbReference>
<keyword evidence="10 12" id="KW-1015">Disulfide bond</keyword>
<dbReference type="GO" id="GO:0007498">
    <property type="term" value="P:mesoderm development"/>
    <property type="evidence" value="ECO:0007669"/>
    <property type="project" value="UniProtKB-ARBA"/>
</dbReference>
<feature type="disulfide bond" evidence="13">
    <location>
        <begin position="207"/>
        <end position="216"/>
    </location>
</feature>
<dbReference type="InterPro" id="IPR051830">
    <property type="entry name" value="NOTCH_homolog"/>
</dbReference>
<evidence type="ECO:0000256" key="1">
    <source>
        <dbReference type="ARBA" id="ARBA00004479"/>
    </source>
</evidence>
<dbReference type="InParanoid" id="K1PHF3"/>
<dbReference type="GO" id="GO:0048646">
    <property type="term" value="P:anatomical structure formation involved in morphogenesis"/>
    <property type="evidence" value="ECO:0007669"/>
    <property type="project" value="UniProtKB-ARBA"/>
</dbReference>
<proteinExistence type="predicted"/>
<evidence type="ECO:0000256" key="6">
    <source>
        <dbReference type="ARBA" id="ARBA00022737"/>
    </source>
</evidence>
<evidence type="ECO:0000256" key="14">
    <source>
        <dbReference type="RuleBase" id="RU280815"/>
    </source>
</evidence>
<dbReference type="FunFam" id="2.10.25.10:FF:000018">
    <property type="entry name" value="Delta-like 1"/>
    <property type="match status" value="1"/>
</dbReference>
<dbReference type="GO" id="GO:0007219">
    <property type="term" value="P:Notch signaling pathway"/>
    <property type="evidence" value="ECO:0007669"/>
    <property type="project" value="InterPro"/>
</dbReference>
<reference evidence="15" key="1">
    <citation type="journal article" date="2012" name="Nature">
        <title>The oyster genome reveals stress adaptation and complexity of shell formation.</title>
        <authorList>
            <person name="Zhang G."/>
            <person name="Fang X."/>
            <person name="Guo X."/>
            <person name="Li L."/>
            <person name="Luo R."/>
            <person name="Xu F."/>
            <person name="Yang P."/>
            <person name="Zhang L."/>
            <person name="Wang X."/>
            <person name="Qi H."/>
            <person name="Xiong Z."/>
            <person name="Que H."/>
            <person name="Xie Y."/>
            <person name="Holland P.W."/>
            <person name="Paps J."/>
            <person name="Zhu Y."/>
            <person name="Wu F."/>
            <person name="Chen Y."/>
            <person name="Wang J."/>
            <person name="Peng C."/>
            <person name="Meng J."/>
            <person name="Yang L."/>
            <person name="Liu J."/>
            <person name="Wen B."/>
            <person name="Zhang N."/>
            <person name="Huang Z."/>
            <person name="Zhu Q."/>
            <person name="Feng Y."/>
            <person name="Mount A."/>
            <person name="Hedgecock D."/>
            <person name="Xu Z."/>
            <person name="Liu Y."/>
            <person name="Domazet-Loso T."/>
            <person name="Du Y."/>
            <person name="Sun X."/>
            <person name="Zhang S."/>
            <person name="Liu B."/>
            <person name="Cheng P."/>
            <person name="Jiang X."/>
            <person name="Li J."/>
            <person name="Fan D."/>
            <person name="Wang W."/>
            <person name="Fu W."/>
            <person name="Wang T."/>
            <person name="Wang B."/>
            <person name="Zhang J."/>
            <person name="Peng Z."/>
            <person name="Li Y."/>
            <person name="Li N."/>
            <person name="Wang J."/>
            <person name="Chen M."/>
            <person name="He Y."/>
            <person name="Tan F."/>
            <person name="Song X."/>
            <person name="Zheng Q."/>
            <person name="Huang R."/>
            <person name="Yang H."/>
            <person name="Du X."/>
            <person name="Chen L."/>
            <person name="Yang M."/>
            <person name="Gaffney P.M."/>
            <person name="Wang S."/>
            <person name="Luo L."/>
            <person name="She Z."/>
            <person name="Ming Y."/>
            <person name="Huang W."/>
            <person name="Zhang S."/>
            <person name="Huang B."/>
            <person name="Zhang Y."/>
            <person name="Qu T."/>
            <person name="Ni P."/>
            <person name="Miao G."/>
            <person name="Wang J."/>
            <person name="Wang Q."/>
            <person name="Steinberg C.E."/>
            <person name="Wang H."/>
            <person name="Li N."/>
            <person name="Qian L."/>
            <person name="Zhang G."/>
            <person name="Li Y."/>
            <person name="Yang H."/>
            <person name="Liu X."/>
            <person name="Wang J."/>
            <person name="Yin Y."/>
            <person name="Wang J."/>
        </authorList>
    </citation>
    <scope>NUCLEOTIDE SEQUENCE [LARGE SCALE GENOMIC DNA]</scope>
    <source>
        <strain evidence="15">05x7-T-G4-1.051#20</strain>
    </source>
</reference>
<gene>
    <name evidence="15" type="ORF">CGI_10013656</name>
</gene>
<evidence type="ECO:0000256" key="3">
    <source>
        <dbReference type="ARBA" id="ARBA00022536"/>
    </source>
</evidence>
<dbReference type="Gene3D" id="2.10.25.140">
    <property type="match status" value="1"/>
</dbReference>
<protein>
    <recommendedName>
        <fullName evidence="14">Delta-like protein</fullName>
    </recommendedName>
</protein>
<dbReference type="GO" id="GO:0046331">
    <property type="term" value="P:lateral inhibition"/>
    <property type="evidence" value="ECO:0007669"/>
    <property type="project" value="UniProtKB-ARBA"/>
</dbReference>
<dbReference type="CDD" id="cd00054">
    <property type="entry name" value="EGF_CA"/>
    <property type="match status" value="3"/>
</dbReference>
<feature type="disulfide bond" evidence="13">
    <location>
        <begin position="187"/>
        <end position="199"/>
    </location>
</feature>
<dbReference type="InterPro" id="IPR001774">
    <property type="entry name" value="DSL"/>
</dbReference>
<dbReference type="GO" id="GO:0005509">
    <property type="term" value="F:calcium ion binding"/>
    <property type="evidence" value="ECO:0007669"/>
    <property type="project" value="InterPro"/>
</dbReference>
<comment type="subcellular location">
    <subcellularLocation>
        <location evidence="1 14">Membrane</location>
        <topology evidence="1 14">Single-pass type I membrane protein</topology>
    </subcellularLocation>
</comment>
<dbReference type="PROSITE" id="PS00010">
    <property type="entry name" value="ASX_HYDROXYL"/>
    <property type="match status" value="1"/>
</dbReference>
<dbReference type="FunFam" id="2.10.25.140:FF:000001">
    <property type="entry name" value="Delta-like protein"/>
    <property type="match status" value="1"/>
</dbReference>
<dbReference type="FunFam" id="2.10.25.10:FF:000118">
    <property type="entry name" value="protein delta homolog 2"/>
    <property type="match status" value="1"/>
</dbReference>
<dbReference type="HOGENOM" id="CLU_012574_1_1_1"/>
<dbReference type="FunFam" id="2.10.25.10:FF:000472">
    <property type="entry name" value="Uncharacterized protein, isoform A"/>
    <property type="match status" value="1"/>
</dbReference>
<dbReference type="GO" id="GO:0050793">
    <property type="term" value="P:regulation of developmental process"/>
    <property type="evidence" value="ECO:0007669"/>
    <property type="project" value="UniProtKB-ARBA"/>
</dbReference>
<evidence type="ECO:0000313" key="15">
    <source>
        <dbReference type="EMBL" id="EKC18324.1"/>
    </source>
</evidence>